<comment type="caution">
    <text evidence="2">The sequence shown here is derived from an EMBL/GenBank/DDBJ whole genome shotgun (WGS) entry which is preliminary data.</text>
</comment>
<organism evidence="2 3">
    <name type="scientific">Nocardioides cavernaquae</name>
    <dbReference type="NCBI Taxonomy" id="2321396"/>
    <lineage>
        <taxon>Bacteria</taxon>
        <taxon>Bacillati</taxon>
        <taxon>Actinomycetota</taxon>
        <taxon>Actinomycetes</taxon>
        <taxon>Propionibacteriales</taxon>
        <taxon>Nocardioidaceae</taxon>
        <taxon>Nocardioides</taxon>
    </lineage>
</organism>
<evidence type="ECO:0000256" key="1">
    <source>
        <dbReference type="SAM" id="Phobius"/>
    </source>
</evidence>
<sequence length="225" mass="24648">MLSRLTSRHGVSVALVVFVMVLITFPVVWSAWNSWRLDVVGVETTAEVTGTDTLPPSSPQPDRFFIRYHLPTDADPQHSQYTAEVDEETYESAKATDQVRATYLPGNPGANVVEGHVSNRIVLWLVLAADLSMLGVLALALKFGDRPEQQLVLLATEDVVRCKPGFAVEQDGLNYVVRGDIVSIGTGEFVIHVGAGRDVRVVLGEYRNPVGHQQPAEVRGRSFTP</sequence>
<accession>A0A3A5H7J4</accession>
<proteinExistence type="predicted"/>
<dbReference type="EMBL" id="QYRP01000002">
    <property type="protein sequence ID" value="RJS45838.1"/>
    <property type="molecule type" value="Genomic_DNA"/>
</dbReference>
<keyword evidence="1" id="KW-0472">Membrane</keyword>
<gene>
    <name evidence="2" type="ORF">D4739_06095</name>
</gene>
<keyword evidence="1" id="KW-0812">Transmembrane</keyword>
<keyword evidence="1" id="KW-1133">Transmembrane helix</keyword>
<protein>
    <recommendedName>
        <fullName evidence="4">DUF3592 domain-containing protein</fullName>
    </recommendedName>
</protein>
<evidence type="ECO:0000313" key="3">
    <source>
        <dbReference type="Proteomes" id="UP000276542"/>
    </source>
</evidence>
<reference evidence="3" key="1">
    <citation type="submission" date="2018-09" db="EMBL/GenBank/DDBJ databases">
        <authorList>
            <person name="Zhu H."/>
        </authorList>
    </citation>
    <scope>NUCLEOTIDE SEQUENCE [LARGE SCALE GENOMIC DNA]</scope>
    <source>
        <strain evidence="3">K1W22B-1</strain>
    </source>
</reference>
<dbReference type="Proteomes" id="UP000276542">
    <property type="component" value="Unassembled WGS sequence"/>
</dbReference>
<evidence type="ECO:0000313" key="2">
    <source>
        <dbReference type="EMBL" id="RJS45838.1"/>
    </source>
</evidence>
<evidence type="ECO:0008006" key="4">
    <source>
        <dbReference type="Google" id="ProtNLM"/>
    </source>
</evidence>
<name>A0A3A5H7J4_9ACTN</name>
<dbReference type="AlphaFoldDB" id="A0A3A5H7J4"/>
<keyword evidence="3" id="KW-1185">Reference proteome</keyword>
<feature type="transmembrane region" description="Helical" evidence="1">
    <location>
        <begin position="121"/>
        <end position="141"/>
    </location>
</feature>
<feature type="transmembrane region" description="Helical" evidence="1">
    <location>
        <begin position="12"/>
        <end position="32"/>
    </location>
</feature>